<evidence type="ECO:0000256" key="3">
    <source>
        <dbReference type="ARBA" id="ARBA00022679"/>
    </source>
</evidence>
<evidence type="ECO:0000256" key="6">
    <source>
        <dbReference type="ARBA" id="ARBA00022989"/>
    </source>
</evidence>
<keyword evidence="3" id="KW-0808">Transferase</keyword>
<evidence type="ECO:0000256" key="5">
    <source>
        <dbReference type="ARBA" id="ARBA00022777"/>
    </source>
</evidence>
<dbReference type="GO" id="GO:0046983">
    <property type="term" value="F:protein dimerization activity"/>
    <property type="evidence" value="ECO:0007669"/>
    <property type="project" value="InterPro"/>
</dbReference>
<dbReference type="Proteomes" id="UP000397656">
    <property type="component" value="Chromosome 1"/>
</dbReference>
<dbReference type="GO" id="GO:0000155">
    <property type="term" value="F:phosphorelay sensor kinase activity"/>
    <property type="evidence" value="ECO:0007669"/>
    <property type="project" value="InterPro"/>
</dbReference>
<dbReference type="PROSITE" id="PS50109">
    <property type="entry name" value="HIS_KIN"/>
    <property type="match status" value="1"/>
</dbReference>
<dbReference type="InterPro" id="IPR007891">
    <property type="entry name" value="CHASE3"/>
</dbReference>
<protein>
    <submittedName>
        <fullName evidence="12">CHASE3 domain-containing protein</fullName>
    </submittedName>
</protein>
<dbReference type="InterPro" id="IPR050482">
    <property type="entry name" value="Sensor_HK_TwoCompSys"/>
</dbReference>
<organism evidence="12 13">
    <name type="scientific">Cupriavidus basilensis</name>
    <dbReference type="NCBI Taxonomy" id="68895"/>
    <lineage>
        <taxon>Bacteria</taxon>
        <taxon>Pseudomonadati</taxon>
        <taxon>Pseudomonadota</taxon>
        <taxon>Betaproteobacteria</taxon>
        <taxon>Burkholderiales</taxon>
        <taxon>Burkholderiaceae</taxon>
        <taxon>Cupriavidus</taxon>
    </lineage>
</organism>
<dbReference type="Gene3D" id="3.30.565.10">
    <property type="entry name" value="Histidine kinase-like ATPase, C-terminal domain"/>
    <property type="match status" value="1"/>
</dbReference>
<evidence type="ECO:0000256" key="9">
    <source>
        <dbReference type="SAM" id="MobiDB-lite"/>
    </source>
</evidence>
<dbReference type="InterPro" id="IPR003594">
    <property type="entry name" value="HATPase_dom"/>
</dbReference>
<dbReference type="PANTHER" id="PTHR24421:SF37">
    <property type="entry name" value="SENSOR HISTIDINE KINASE NARS"/>
    <property type="match status" value="1"/>
</dbReference>
<dbReference type="SMART" id="SM00387">
    <property type="entry name" value="HATPase_c"/>
    <property type="match status" value="1"/>
</dbReference>
<dbReference type="RefSeq" id="WP_150992528.1">
    <property type="nucleotide sequence ID" value="NZ_CP062803.1"/>
</dbReference>
<keyword evidence="8 10" id="KW-0472">Membrane</keyword>
<dbReference type="InterPro" id="IPR005467">
    <property type="entry name" value="His_kinase_dom"/>
</dbReference>
<evidence type="ECO:0000259" key="11">
    <source>
        <dbReference type="PROSITE" id="PS50109"/>
    </source>
</evidence>
<feature type="transmembrane region" description="Helical" evidence="10">
    <location>
        <begin position="183"/>
        <end position="201"/>
    </location>
</feature>
<proteinExistence type="predicted"/>
<evidence type="ECO:0000256" key="2">
    <source>
        <dbReference type="ARBA" id="ARBA00022475"/>
    </source>
</evidence>
<dbReference type="Pfam" id="PF05227">
    <property type="entry name" value="CHASE3"/>
    <property type="match status" value="1"/>
</dbReference>
<dbReference type="Gene3D" id="1.20.5.1930">
    <property type="match status" value="1"/>
</dbReference>
<dbReference type="Pfam" id="PF07730">
    <property type="entry name" value="HisKA_3"/>
    <property type="match status" value="1"/>
</dbReference>
<reference evidence="12 13" key="1">
    <citation type="submission" date="2020-10" db="EMBL/GenBank/DDBJ databases">
        <title>Complete genome sequence of Cupriavidus basilensis CCUG 49340T.</title>
        <authorList>
            <person name="Salva-Serra F."/>
            <person name="Donoso R.A."/>
            <person name="Cho K.H."/>
            <person name="Yoo J.A."/>
            <person name="Lee K."/>
            <person name="Yoon S.-H."/>
            <person name="Perez-Pantoja D."/>
            <person name="Moore E.R.B."/>
        </authorList>
    </citation>
    <scope>NUCLEOTIDE SEQUENCE [LARGE SCALE GENOMIC DNA]</scope>
    <source>
        <strain evidence="13">CCUG 49340</strain>
    </source>
</reference>
<evidence type="ECO:0000256" key="8">
    <source>
        <dbReference type="ARBA" id="ARBA00023136"/>
    </source>
</evidence>
<keyword evidence="2" id="KW-1003">Cell membrane</keyword>
<dbReference type="CDD" id="cd16917">
    <property type="entry name" value="HATPase_UhpB-NarQ-NarX-like"/>
    <property type="match status" value="1"/>
</dbReference>
<keyword evidence="7" id="KW-0902">Two-component regulatory system</keyword>
<gene>
    <name evidence="12" type="ORF">F7R26_000975</name>
</gene>
<keyword evidence="6 10" id="KW-1133">Transmembrane helix</keyword>
<name>A0A643FK90_9BURK</name>
<dbReference type="CDD" id="cd19410">
    <property type="entry name" value="HK9-like_sensor"/>
    <property type="match status" value="1"/>
</dbReference>
<dbReference type="Pfam" id="PF02518">
    <property type="entry name" value="HATPase_c"/>
    <property type="match status" value="1"/>
</dbReference>
<sequence>MFKQSLLRSTLLLAGGIVLTVVVLIASEAGNIRLRQGYTQVIQSQQVQGQINSLLGELVTAEAGQRGFLLTGKESYLQPYDQAVPRINALMSALRNRYADDPEALKMFTEASTAVSRKLTEMDLTLIYGKRDVEVALDLVRTDFGKQTMDNARRGLEALLQREARSVSQSLEYADRDLALSRYGIGLLTAINIVLLIVVGLQHSRRMAVSEAERNELEEESARLDGMVRSRTRQLSALASHLQRVTEDEKTRLARELHDELGAILTATKLDMHWVRRRVQETHPDVAEKLTRVMLHVDQGIQIKRRLIEDLRPTVLLNLGLKEAVGQLVEEVAARNQWEADVQLAEAVPALRDDAAIALYRIVQESLTNASKYAQAQRVSIQLDCAGGVLSLAISDNGRGLPEDFESRRSVGHHGLLGMEQRVIALGGTLELQSEPGAGVTIRVVVPLTDAIVAPPRDDEDELDGLGDPGEQPQDEPTGTPPANLPARR</sequence>
<evidence type="ECO:0000256" key="7">
    <source>
        <dbReference type="ARBA" id="ARBA00023012"/>
    </source>
</evidence>
<comment type="subcellular location">
    <subcellularLocation>
        <location evidence="1">Cell membrane</location>
        <topology evidence="1">Multi-pass membrane protein</topology>
    </subcellularLocation>
</comment>
<dbReference type="GeneID" id="98399450"/>
<evidence type="ECO:0000256" key="1">
    <source>
        <dbReference type="ARBA" id="ARBA00004651"/>
    </source>
</evidence>
<accession>A0A643FK90</accession>
<dbReference type="EMBL" id="CP062803">
    <property type="protein sequence ID" value="QOT76711.1"/>
    <property type="molecule type" value="Genomic_DNA"/>
</dbReference>
<evidence type="ECO:0000313" key="12">
    <source>
        <dbReference type="EMBL" id="QOT76711.1"/>
    </source>
</evidence>
<dbReference type="InterPro" id="IPR036890">
    <property type="entry name" value="HATPase_C_sf"/>
</dbReference>
<evidence type="ECO:0000256" key="4">
    <source>
        <dbReference type="ARBA" id="ARBA00022692"/>
    </source>
</evidence>
<dbReference type="PANTHER" id="PTHR24421">
    <property type="entry name" value="NITRATE/NITRITE SENSOR PROTEIN NARX-RELATED"/>
    <property type="match status" value="1"/>
</dbReference>
<dbReference type="GO" id="GO:0005886">
    <property type="term" value="C:plasma membrane"/>
    <property type="evidence" value="ECO:0007669"/>
    <property type="project" value="UniProtKB-SubCell"/>
</dbReference>
<evidence type="ECO:0000313" key="13">
    <source>
        <dbReference type="Proteomes" id="UP000397656"/>
    </source>
</evidence>
<evidence type="ECO:0000256" key="10">
    <source>
        <dbReference type="SAM" id="Phobius"/>
    </source>
</evidence>
<dbReference type="AlphaFoldDB" id="A0A643FK90"/>
<feature type="region of interest" description="Disordered" evidence="9">
    <location>
        <begin position="453"/>
        <end position="489"/>
    </location>
</feature>
<dbReference type="InterPro" id="IPR011712">
    <property type="entry name" value="Sig_transdc_His_kin_sub3_dim/P"/>
</dbReference>
<keyword evidence="5" id="KW-0418">Kinase</keyword>
<dbReference type="SUPFAM" id="SSF55874">
    <property type="entry name" value="ATPase domain of HSP90 chaperone/DNA topoisomerase II/histidine kinase"/>
    <property type="match status" value="1"/>
</dbReference>
<feature type="compositionally biased region" description="Pro residues" evidence="9">
    <location>
        <begin position="479"/>
        <end position="489"/>
    </location>
</feature>
<keyword evidence="4 10" id="KW-0812">Transmembrane</keyword>
<feature type="domain" description="Histidine kinase" evidence="11">
    <location>
        <begin position="252"/>
        <end position="450"/>
    </location>
</feature>